<reference evidence="1 2" key="1">
    <citation type="submission" date="2022-05" db="EMBL/GenBank/DDBJ databases">
        <title>Whole genome sequences of Escherichia coli of fish isolates collected from Assam, India.</title>
        <authorList>
            <person name="Sudha S."/>
            <person name="Muneeb K.H."/>
            <person name="Rakshit O."/>
            <person name="Mendem S.K."/>
            <person name="Raisen C."/>
            <person name="Holmes M.A."/>
            <person name="Shome B.R."/>
            <person name="Sivaraman G.K."/>
        </authorList>
    </citation>
    <scope>NUCLEOTIDE SEQUENCE [LARGE SCALE GENOMIC DNA]</scope>
    <source>
        <strain evidence="1 2">278</strain>
    </source>
</reference>
<accession>A0ABU6ECG7</accession>
<name>A0ABU6ECG7_9GAMM</name>
<keyword evidence="2" id="KW-1185">Reference proteome</keyword>
<dbReference type="Proteomes" id="UP001332939">
    <property type="component" value="Unassembled WGS sequence"/>
</dbReference>
<organism evidence="1 2">
    <name type="scientific">Proteus cibi</name>
    <dbReference type="NCBI Taxonomy" id="2050966"/>
    <lineage>
        <taxon>Bacteria</taxon>
        <taxon>Pseudomonadati</taxon>
        <taxon>Pseudomonadota</taxon>
        <taxon>Gammaproteobacteria</taxon>
        <taxon>Enterobacterales</taxon>
        <taxon>Morganellaceae</taxon>
        <taxon>Proteus</taxon>
    </lineage>
</organism>
<dbReference type="RefSeq" id="WP_325933645.1">
    <property type="nucleotide sequence ID" value="NZ_JAMZOO010000001.1"/>
</dbReference>
<gene>
    <name evidence="1" type="ORF">NA736_01625</name>
</gene>
<dbReference type="EMBL" id="JAMZOO010000001">
    <property type="protein sequence ID" value="MEB6855734.1"/>
    <property type="molecule type" value="Genomic_DNA"/>
</dbReference>
<proteinExistence type="predicted"/>
<evidence type="ECO:0000313" key="2">
    <source>
        <dbReference type="Proteomes" id="UP001332939"/>
    </source>
</evidence>
<sequence>MNNLIGIDLTTPEGESLFLTLDMILLSLKHGSKLKIPCYTSLAELGVDDDVKIEDLMNGLPLNSYLQMEVERKHIGIGVKIFANLSNIVPAVLTIVKTKNRIFSILKSENFEIHRYIYGTSKNDTGWFGLLNQRGRLYVGAGDVSSINDFIFSGNYYIPRNVSVTIDGFPSDWDCFLKIESFSNTHKIYTIENLTKNFECWKKIISPTIQSEWVKIR</sequence>
<evidence type="ECO:0000313" key="1">
    <source>
        <dbReference type="EMBL" id="MEB6855734.1"/>
    </source>
</evidence>
<protein>
    <submittedName>
        <fullName evidence="1">Uncharacterized protein</fullName>
    </submittedName>
</protein>
<comment type="caution">
    <text evidence="1">The sequence shown here is derived from an EMBL/GenBank/DDBJ whole genome shotgun (WGS) entry which is preliminary data.</text>
</comment>